<accession>A0A6J5DPD4</accession>
<gene>
    <name evidence="1" type="ORF">LMG29542_02574</name>
</gene>
<dbReference type="EMBL" id="CADIKH010000010">
    <property type="protein sequence ID" value="CAB3755374.1"/>
    <property type="molecule type" value="Genomic_DNA"/>
</dbReference>
<dbReference type="Proteomes" id="UP000494363">
    <property type="component" value="Unassembled WGS sequence"/>
</dbReference>
<name>A0A6J5DPD4_9BURK</name>
<evidence type="ECO:0000313" key="1">
    <source>
        <dbReference type="EMBL" id="CAB3755374.1"/>
    </source>
</evidence>
<dbReference type="AlphaFoldDB" id="A0A6J5DPD4"/>
<protein>
    <submittedName>
        <fullName evidence="1">Uncharacterized protein</fullName>
    </submittedName>
</protein>
<proteinExistence type="predicted"/>
<keyword evidence="2" id="KW-1185">Reference proteome</keyword>
<evidence type="ECO:0000313" key="2">
    <source>
        <dbReference type="Proteomes" id="UP000494363"/>
    </source>
</evidence>
<sequence>MQRNPTPIARHSVRGESRRRGLRVILDTARRSKGLWLAAAAVFAFSACASLPPSDSNATNANACVGPVSYCNIFFGS</sequence>
<reference evidence="1 2" key="1">
    <citation type="submission" date="2020-04" db="EMBL/GenBank/DDBJ databases">
        <authorList>
            <person name="De Canck E."/>
        </authorList>
    </citation>
    <scope>NUCLEOTIDE SEQUENCE [LARGE SCALE GENOMIC DNA]</scope>
    <source>
        <strain evidence="1 2">LMG 29542</strain>
    </source>
</reference>
<organism evidence="1 2">
    <name type="scientific">Paraburkholderia humisilvae</name>
    <dbReference type="NCBI Taxonomy" id="627669"/>
    <lineage>
        <taxon>Bacteria</taxon>
        <taxon>Pseudomonadati</taxon>
        <taxon>Pseudomonadota</taxon>
        <taxon>Betaproteobacteria</taxon>
        <taxon>Burkholderiales</taxon>
        <taxon>Burkholderiaceae</taxon>
        <taxon>Paraburkholderia</taxon>
    </lineage>
</organism>